<proteinExistence type="predicted"/>
<dbReference type="Proteomes" id="UP001057402">
    <property type="component" value="Chromosome 7"/>
</dbReference>
<accession>A0ACB9NXU2</accession>
<comment type="caution">
    <text evidence="1">The sequence shown here is derived from an EMBL/GenBank/DDBJ whole genome shotgun (WGS) entry which is preliminary data.</text>
</comment>
<protein>
    <submittedName>
        <fullName evidence="1">Uncharacterized protein</fullName>
    </submittedName>
</protein>
<reference evidence="2" key="1">
    <citation type="journal article" date="2023" name="Front. Plant Sci.">
        <title>Chromosomal-level genome assembly of Melastoma candidum provides insights into trichome evolution.</title>
        <authorList>
            <person name="Zhong Y."/>
            <person name="Wu W."/>
            <person name="Sun C."/>
            <person name="Zou P."/>
            <person name="Liu Y."/>
            <person name="Dai S."/>
            <person name="Zhou R."/>
        </authorList>
    </citation>
    <scope>NUCLEOTIDE SEQUENCE [LARGE SCALE GENOMIC DNA]</scope>
</reference>
<sequence>MGVVGSGLHLGVSGDEGRGGMGSIVAEVLPCAFVSLIPPPWSRFFCLPVCFRANLRRGCTILSDTRQLLLLADWMLSLAIESPTPICSSGSACGMLCRLHLGKDHFVHTKP</sequence>
<dbReference type="EMBL" id="CM042886">
    <property type="protein sequence ID" value="KAI4340399.1"/>
    <property type="molecule type" value="Genomic_DNA"/>
</dbReference>
<evidence type="ECO:0000313" key="1">
    <source>
        <dbReference type="EMBL" id="KAI4340399.1"/>
    </source>
</evidence>
<name>A0ACB9NXU2_9MYRT</name>
<keyword evidence="2" id="KW-1185">Reference proteome</keyword>
<evidence type="ECO:0000313" key="2">
    <source>
        <dbReference type="Proteomes" id="UP001057402"/>
    </source>
</evidence>
<organism evidence="1 2">
    <name type="scientific">Melastoma candidum</name>
    <dbReference type="NCBI Taxonomy" id="119954"/>
    <lineage>
        <taxon>Eukaryota</taxon>
        <taxon>Viridiplantae</taxon>
        <taxon>Streptophyta</taxon>
        <taxon>Embryophyta</taxon>
        <taxon>Tracheophyta</taxon>
        <taxon>Spermatophyta</taxon>
        <taxon>Magnoliopsida</taxon>
        <taxon>eudicotyledons</taxon>
        <taxon>Gunneridae</taxon>
        <taxon>Pentapetalae</taxon>
        <taxon>rosids</taxon>
        <taxon>malvids</taxon>
        <taxon>Myrtales</taxon>
        <taxon>Melastomataceae</taxon>
        <taxon>Melastomatoideae</taxon>
        <taxon>Melastomateae</taxon>
        <taxon>Melastoma</taxon>
    </lineage>
</organism>
<gene>
    <name evidence="1" type="ORF">MLD38_025238</name>
</gene>